<name>A0ABD5TXQ4_9EURY</name>
<dbReference type="Proteomes" id="UP001596408">
    <property type="component" value="Unassembled WGS sequence"/>
</dbReference>
<evidence type="ECO:0000313" key="2">
    <source>
        <dbReference type="EMBL" id="MFC6825335.1"/>
    </source>
</evidence>
<accession>A0ABD5TXQ4</accession>
<keyword evidence="3" id="KW-1185">Reference proteome</keyword>
<dbReference type="EMBL" id="JBHSXH010000015">
    <property type="protein sequence ID" value="MFC6825335.1"/>
    <property type="molecule type" value="Genomic_DNA"/>
</dbReference>
<sequence length="47" mass="5401">MQEHERPTERRTVTMVSEIKRHLRRALAKACVALTGLTLAFLLAPVW</sequence>
<comment type="caution">
    <text evidence="2">The sequence shown here is derived from an EMBL/GenBank/DDBJ whole genome shotgun (WGS) entry which is preliminary data.</text>
</comment>
<protein>
    <recommendedName>
        <fullName evidence="4">Monofunctional biosynthetic peptidoglycan transglycosylase</fullName>
    </recommendedName>
</protein>
<reference evidence="2 3" key="1">
    <citation type="journal article" date="2019" name="Int. J. Syst. Evol. Microbiol.">
        <title>The Global Catalogue of Microorganisms (GCM) 10K type strain sequencing project: providing services to taxonomists for standard genome sequencing and annotation.</title>
        <authorList>
            <consortium name="The Broad Institute Genomics Platform"/>
            <consortium name="The Broad Institute Genome Sequencing Center for Infectious Disease"/>
            <person name="Wu L."/>
            <person name="Ma J."/>
        </authorList>
    </citation>
    <scope>NUCLEOTIDE SEQUENCE [LARGE SCALE GENOMIC DNA]</scope>
    <source>
        <strain evidence="2 3">YIM 94188</strain>
    </source>
</reference>
<keyword evidence="1" id="KW-0472">Membrane</keyword>
<dbReference type="RefSeq" id="WP_379695465.1">
    <property type="nucleotide sequence ID" value="NZ_JBHSXH010000015.1"/>
</dbReference>
<evidence type="ECO:0000256" key="1">
    <source>
        <dbReference type="SAM" id="Phobius"/>
    </source>
</evidence>
<proteinExistence type="predicted"/>
<dbReference type="AlphaFoldDB" id="A0ABD5TXQ4"/>
<organism evidence="2 3">
    <name type="scientific">Halopelagius fulvigenes</name>
    <dbReference type="NCBI Taxonomy" id="1198324"/>
    <lineage>
        <taxon>Archaea</taxon>
        <taxon>Methanobacteriati</taxon>
        <taxon>Methanobacteriota</taxon>
        <taxon>Stenosarchaea group</taxon>
        <taxon>Halobacteria</taxon>
        <taxon>Halobacteriales</taxon>
        <taxon>Haloferacaceae</taxon>
    </lineage>
</organism>
<keyword evidence="1" id="KW-0812">Transmembrane</keyword>
<feature type="transmembrane region" description="Helical" evidence="1">
    <location>
        <begin position="26"/>
        <end position="46"/>
    </location>
</feature>
<keyword evidence="1" id="KW-1133">Transmembrane helix</keyword>
<gene>
    <name evidence="2" type="ORF">ACFQEV_10105</name>
</gene>
<evidence type="ECO:0008006" key="4">
    <source>
        <dbReference type="Google" id="ProtNLM"/>
    </source>
</evidence>
<evidence type="ECO:0000313" key="3">
    <source>
        <dbReference type="Proteomes" id="UP001596408"/>
    </source>
</evidence>